<dbReference type="Proteomes" id="UP000479190">
    <property type="component" value="Unassembled WGS sequence"/>
</dbReference>
<name>A0A6H5IN43_9HYME</name>
<accession>A0A6H5IN43</accession>
<gene>
    <name evidence="1" type="ORF">TBRA_LOCUS11401</name>
</gene>
<evidence type="ECO:0000313" key="1">
    <source>
        <dbReference type="EMBL" id="CAB0039662.1"/>
    </source>
</evidence>
<protein>
    <submittedName>
        <fullName evidence="1">Uncharacterized protein</fullName>
    </submittedName>
</protein>
<sequence>MRVQTRVQARKTMWLARGFRARYCLLVRCGLRRGLPLCLSARWHCRPPGRGRPVSRGATDRAADHAIPMLCVCSSATNISEQSEGLVTRDSSALRRCVHTCAPNNNKRASSGIPPSRILSYINTKIYTIDTLHYDKMTCASNFCKKKKKKRDNCSYELHAQSVSARLILSLSTWKQFYRNSALIIFVGLNERRTRRCRSSFASLCNVSLDAFCIAIDFYRVRRKLRNIARVQFLQNPLENMYTCTRAAQSHARPGPACISSKWHRDSARMCVCMQNPHSCAKLDSRVLMLCNQQSVGTRCRRRVLAATSFSSTRRETLDNTRFIFVALNLKDQTT</sequence>
<dbReference type="EMBL" id="CADCXV010000975">
    <property type="protein sequence ID" value="CAB0039662.1"/>
    <property type="molecule type" value="Genomic_DNA"/>
</dbReference>
<dbReference type="AlphaFoldDB" id="A0A6H5IN43"/>
<reference evidence="1 2" key="1">
    <citation type="submission" date="2020-02" db="EMBL/GenBank/DDBJ databases">
        <authorList>
            <person name="Ferguson B K."/>
        </authorList>
    </citation>
    <scope>NUCLEOTIDE SEQUENCE [LARGE SCALE GENOMIC DNA]</scope>
</reference>
<evidence type="ECO:0000313" key="2">
    <source>
        <dbReference type="Proteomes" id="UP000479190"/>
    </source>
</evidence>
<organism evidence="1 2">
    <name type="scientific">Trichogramma brassicae</name>
    <dbReference type="NCBI Taxonomy" id="86971"/>
    <lineage>
        <taxon>Eukaryota</taxon>
        <taxon>Metazoa</taxon>
        <taxon>Ecdysozoa</taxon>
        <taxon>Arthropoda</taxon>
        <taxon>Hexapoda</taxon>
        <taxon>Insecta</taxon>
        <taxon>Pterygota</taxon>
        <taxon>Neoptera</taxon>
        <taxon>Endopterygota</taxon>
        <taxon>Hymenoptera</taxon>
        <taxon>Apocrita</taxon>
        <taxon>Proctotrupomorpha</taxon>
        <taxon>Chalcidoidea</taxon>
        <taxon>Trichogrammatidae</taxon>
        <taxon>Trichogramma</taxon>
    </lineage>
</organism>
<proteinExistence type="predicted"/>
<keyword evidence="2" id="KW-1185">Reference proteome</keyword>